<accession>A0ACB5U817</accession>
<reference evidence="1" key="1">
    <citation type="submission" date="2023-04" db="EMBL/GenBank/DDBJ databases">
        <title>Candida boidinii NBRC 1967.</title>
        <authorList>
            <person name="Ichikawa N."/>
            <person name="Sato H."/>
            <person name="Tonouchi N."/>
        </authorList>
    </citation>
    <scope>NUCLEOTIDE SEQUENCE</scope>
    <source>
        <strain evidence="1">NBRC 1967</strain>
    </source>
</reference>
<evidence type="ECO:0000313" key="1">
    <source>
        <dbReference type="EMBL" id="GMF04186.1"/>
    </source>
</evidence>
<sequence length="263" mass="30853">MFRTSLIRSGNSITKQLRSSNLNSIIINNFNRTYYSPFHEQEPIVDLTTFENKILLKAYEDYVPELGFKNESVLQAIKDLGYNSDNLKGMFNFTTDSKDLAIELIFFHLKYQRFKLSDFHEKASTLQTETERVRYYLGQRLLNNNKIIRHYSNALAHMIKPSILPLSLQELHNLSDDITFYAGDQSNDFAWYTKRFSLSNVFIQSELFMLNDYSKDFNNTLQFMNNRLDEVDKAGYIYNSIEEWAIFNGISTINMIKSQLLRG</sequence>
<evidence type="ECO:0000313" key="2">
    <source>
        <dbReference type="Proteomes" id="UP001165101"/>
    </source>
</evidence>
<gene>
    <name evidence="1" type="ORF">Cboi01_000644400</name>
</gene>
<keyword evidence="2" id="KW-1185">Reference proteome</keyword>
<organism evidence="1 2">
    <name type="scientific">Candida boidinii</name>
    <name type="common">Yeast</name>
    <dbReference type="NCBI Taxonomy" id="5477"/>
    <lineage>
        <taxon>Eukaryota</taxon>
        <taxon>Fungi</taxon>
        <taxon>Dikarya</taxon>
        <taxon>Ascomycota</taxon>
        <taxon>Saccharomycotina</taxon>
        <taxon>Pichiomycetes</taxon>
        <taxon>Pichiales</taxon>
        <taxon>Pichiaceae</taxon>
        <taxon>Ogataea</taxon>
        <taxon>Ogataea/Candida clade</taxon>
    </lineage>
</organism>
<dbReference type="EMBL" id="BSXV01006756">
    <property type="protein sequence ID" value="GMF04186.1"/>
    <property type="molecule type" value="Genomic_DNA"/>
</dbReference>
<protein>
    <submittedName>
        <fullName evidence="1">Unnamed protein product</fullName>
    </submittedName>
</protein>
<name>A0ACB5U817_CANBO</name>
<dbReference type="Proteomes" id="UP001165101">
    <property type="component" value="Unassembled WGS sequence"/>
</dbReference>
<comment type="caution">
    <text evidence="1">The sequence shown here is derived from an EMBL/GenBank/DDBJ whole genome shotgun (WGS) entry which is preliminary data.</text>
</comment>
<proteinExistence type="predicted"/>